<evidence type="ECO:0000256" key="1">
    <source>
        <dbReference type="SAM" id="SignalP"/>
    </source>
</evidence>
<proteinExistence type="predicted"/>
<evidence type="ECO:0000313" key="3">
    <source>
        <dbReference type="Proteomes" id="UP000298285"/>
    </source>
</evidence>
<dbReference type="OrthoDB" id="996714at2"/>
<dbReference type="Proteomes" id="UP000298285">
    <property type="component" value="Unassembled WGS sequence"/>
</dbReference>
<feature type="chain" id="PRO_5021428125" description="DUF2946 domain-containing protein" evidence="1">
    <location>
        <begin position="24"/>
        <end position="151"/>
    </location>
</feature>
<keyword evidence="1" id="KW-0732">Signal</keyword>
<reference evidence="2 3" key="1">
    <citation type="submission" date="2019-03" db="EMBL/GenBank/DDBJ databases">
        <title>Diversity of the mouse oral microbiome.</title>
        <authorList>
            <person name="Joseph S."/>
            <person name="Aduse-Opoku J."/>
            <person name="Curtis M."/>
            <person name="Wade W."/>
            <person name="Hashim A."/>
        </authorList>
    </citation>
    <scope>NUCLEOTIDE SEQUENCE [LARGE SCALE GENOMIC DNA]</scope>
    <source>
        <strain evidence="2 3">P11</strain>
    </source>
</reference>
<evidence type="ECO:0008006" key="4">
    <source>
        <dbReference type="Google" id="ProtNLM"/>
    </source>
</evidence>
<dbReference type="RefSeq" id="WP_135103888.1">
    <property type="nucleotide sequence ID" value="NZ_JADGKW010000001.1"/>
</dbReference>
<dbReference type="EMBL" id="SPPK01000001">
    <property type="protein sequence ID" value="TFU90861.1"/>
    <property type="molecule type" value="Genomic_DNA"/>
</dbReference>
<accession>A0A4Y9IR51</accession>
<sequence length="151" mass="17533">MRHMRLIALTLTLMASMFMLAHAIMPHSHHDGVICFSLEEIMHRHHCSDQQDDTHNCCEQHKKGCHHQAHTEDCNLQELILRQQDNTHDDILPCANCLSLAYILYSLNEFYLEAPQFGERFRQKPYLVNYTPPFVGSIKSLRAPPVSYFLA</sequence>
<organism evidence="2 3">
    <name type="scientific">Dysgonomonas mossii</name>
    <dbReference type="NCBI Taxonomy" id="163665"/>
    <lineage>
        <taxon>Bacteria</taxon>
        <taxon>Pseudomonadati</taxon>
        <taxon>Bacteroidota</taxon>
        <taxon>Bacteroidia</taxon>
        <taxon>Bacteroidales</taxon>
        <taxon>Dysgonomonadaceae</taxon>
        <taxon>Dysgonomonas</taxon>
    </lineage>
</organism>
<name>A0A4Y9IR51_9BACT</name>
<dbReference type="AlphaFoldDB" id="A0A4Y9IR51"/>
<protein>
    <recommendedName>
        <fullName evidence="4">DUF2946 domain-containing protein</fullName>
    </recommendedName>
</protein>
<evidence type="ECO:0000313" key="2">
    <source>
        <dbReference type="EMBL" id="TFU90861.1"/>
    </source>
</evidence>
<gene>
    <name evidence="2" type="ORF">E4T88_02460</name>
</gene>
<feature type="signal peptide" evidence="1">
    <location>
        <begin position="1"/>
        <end position="23"/>
    </location>
</feature>
<comment type="caution">
    <text evidence="2">The sequence shown here is derived from an EMBL/GenBank/DDBJ whole genome shotgun (WGS) entry which is preliminary data.</text>
</comment>